<dbReference type="AlphaFoldDB" id="A0A1R4K5P2"/>
<evidence type="ECO:0000256" key="1">
    <source>
        <dbReference type="ARBA" id="ARBA00022729"/>
    </source>
</evidence>
<dbReference type="InterPro" id="IPR051816">
    <property type="entry name" value="Glycosyl_Hydrolase_31"/>
</dbReference>
<keyword evidence="4" id="KW-1185">Reference proteome</keyword>
<feature type="domain" description="CBM6" evidence="2">
    <location>
        <begin position="26"/>
        <end position="150"/>
    </location>
</feature>
<dbReference type="EMBL" id="FUKO01000023">
    <property type="protein sequence ID" value="SJN39589.1"/>
    <property type="molecule type" value="Genomic_DNA"/>
</dbReference>
<dbReference type="SUPFAM" id="SSF49785">
    <property type="entry name" value="Galactose-binding domain-like"/>
    <property type="match status" value="1"/>
</dbReference>
<dbReference type="CDD" id="cd04083">
    <property type="entry name" value="CBM35_Lmo2446-like"/>
    <property type="match status" value="1"/>
</dbReference>
<sequence>MQQLTYVKVGASTSARTIALSGVDKAAYEAEFAAQTGVSTNTDHPGYTGSGFVDGFASSGDAVQFDVWVEANATHQLRFRYGNGASASAVRTVRVDGTSIDTVTLPSTGSWSTWGTASISASLTPGRHTVRIEYASSDTGGINLDNLVLAR</sequence>
<evidence type="ECO:0000259" key="2">
    <source>
        <dbReference type="PROSITE" id="PS51175"/>
    </source>
</evidence>
<dbReference type="InterPro" id="IPR006584">
    <property type="entry name" value="Cellulose-bd_IV"/>
</dbReference>
<keyword evidence="1" id="KW-0732">Signal</keyword>
<dbReference type="GO" id="GO:0016787">
    <property type="term" value="F:hydrolase activity"/>
    <property type="evidence" value="ECO:0007669"/>
    <property type="project" value="UniProtKB-KW"/>
</dbReference>
<organism evidence="3 4">
    <name type="scientific">Microbacterium esteraromaticum</name>
    <dbReference type="NCBI Taxonomy" id="57043"/>
    <lineage>
        <taxon>Bacteria</taxon>
        <taxon>Bacillati</taxon>
        <taxon>Actinomycetota</taxon>
        <taxon>Actinomycetes</taxon>
        <taxon>Micrococcales</taxon>
        <taxon>Microbacteriaceae</taxon>
        <taxon>Microbacterium</taxon>
    </lineage>
</organism>
<dbReference type="Proteomes" id="UP000196320">
    <property type="component" value="Unassembled WGS sequence"/>
</dbReference>
<reference evidence="3 4" key="1">
    <citation type="submission" date="2017-02" db="EMBL/GenBank/DDBJ databases">
        <authorList>
            <person name="Peterson S.W."/>
        </authorList>
    </citation>
    <scope>NUCLEOTIDE SEQUENCE [LARGE SCALE GENOMIC DNA]</scope>
    <source>
        <strain evidence="3 4">B Mb 05.01</strain>
    </source>
</reference>
<dbReference type="PANTHER" id="PTHR43863">
    <property type="entry name" value="HYDROLASE, PUTATIVE (AFU_ORTHOLOGUE AFUA_1G03140)-RELATED"/>
    <property type="match status" value="1"/>
</dbReference>
<dbReference type="SMART" id="SM00606">
    <property type="entry name" value="CBD_IV"/>
    <property type="match status" value="1"/>
</dbReference>
<proteinExistence type="predicted"/>
<name>A0A1R4K5P2_9MICO</name>
<evidence type="ECO:0000313" key="3">
    <source>
        <dbReference type="EMBL" id="SJN39589.1"/>
    </source>
</evidence>
<dbReference type="GO" id="GO:0030246">
    <property type="term" value="F:carbohydrate binding"/>
    <property type="evidence" value="ECO:0007669"/>
    <property type="project" value="InterPro"/>
</dbReference>
<dbReference type="Pfam" id="PF03422">
    <property type="entry name" value="CBM_6"/>
    <property type="match status" value="1"/>
</dbReference>
<dbReference type="InterPro" id="IPR005084">
    <property type="entry name" value="CBM6"/>
</dbReference>
<gene>
    <name evidence="3" type="ORF">FM104_10570</name>
</gene>
<dbReference type="Gene3D" id="2.60.120.260">
    <property type="entry name" value="Galactose-binding domain-like"/>
    <property type="match status" value="1"/>
</dbReference>
<keyword evidence="3" id="KW-0378">Hydrolase</keyword>
<dbReference type="RefSeq" id="WP_218778574.1">
    <property type="nucleotide sequence ID" value="NZ_FUKO01000023.1"/>
</dbReference>
<dbReference type="PANTHER" id="PTHR43863:SF2">
    <property type="entry name" value="MALTASE-GLUCOAMYLASE"/>
    <property type="match status" value="1"/>
</dbReference>
<dbReference type="PROSITE" id="PS51175">
    <property type="entry name" value="CBM6"/>
    <property type="match status" value="1"/>
</dbReference>
<accession>A0A1R4K5P2</accession>
<protein>
    <submittedName>
        <fullName evidence="3">Glycosyl hydrolase, family 31</fullName>
    </submittedName>
</protein>
<dbReference type="InterPro" id="IPR008979">
    <property type="entry name" value="Galactose-bd-like_sf"/>
</dbReference>
<evidence type="ECO:0000313" key="4">
    <source>
        <dbReference type="Proteomes" id="UP000196320"/>
    </source>
</evidence>